<accession>A0AAP0HQ06</accession>
<feature type="region of interest" description="Disordered" evidence="1">
    <location>
        <begin position="43"/>
        <end position="69"/>
    </location>
</feature>
<reference evidence="2 3" key="1">
    <citation type="submission" date="2024-01" db="EMBL/GenBank/DDBJ databases">
        <title>Genome assemblies of Stephania.</title>
        <authorList>
            <person name="Yang L."/>
        </authorList>
    </citation>
    <scope>NUCLEOTIDE SEQUENCE [LARGE SCALE GENOMIC DNA]</scope>
    <source>
        <strain evidence="2">YNDBR</strain>
        <tissue evidence="2">Leaf</tissue>
    </source>
</reference>
<evidence type="ECO:0000256" key="1">
    <source>
        <dbReference type="SAM" id="MobiDB-lite"/>
    </source>
</evidence>
<evidence type="ECO:0000313" key="3">
    <source>
        <dbReference type="Proteomes" id="UP001420932"/>
    </source>
</evidence>
<gene>
    <name evidence="2" type="ORF">Syun_027503</name>
</gene>
<name>A0AAP0HQ06_9MAGN</name>
<feature type="compositionally biased region" description="Acidic residues" evidence="1">
    <location>
        <begin position="43"/>
        <end position="53"/>
    </location>
</feature>
<proteinExistence type="predicted"/>
<dbReference type="EMBL" id="JBBNAF010000012">
    <property type="protein sequence ID" value="KAK9092592.1"/>
    <property type="molecule type" value="Genomic_DNA"/>
</dbReference>
<keyword evidence="3" id="KW-1185">Reference proteome</keyword>
<organism evidence="2 3">
    <name type="scientific">Stephania yunnanensis</name>
    <dbReference type="NCBI Taxonomy" id="152371"/>
    <lineage>
        <taxon>Eukaryota</taxon>
        <taxon>Viridiplantae</taxon>
        <taxon>Streptophyta</taxon>
        <taxon>Embryophyta</taxon>
        <taxon>Tracheophyta</taxon>
        <taxon>Spermatophyta</taxon>
        <taxon>Magnoliopsida</taxon>
        <taxon>Ranunculales</taxon>
        <taxon>Menispermaceae</taxon>
        <taxon>Menispermoideae</taxon>
        <taxon>Cissampelideae</taxon>
        <taxon>Stephania</taxon>
    </lineage>
</organism>
<comment type="caution">
    <text evidence="2">The sequence shown here is derived from an EMBL/GenBank/DDBJ whole genome shotgun (WGS) entry which is preliminary data.</text>
</comment>
<sequence length="187" mass="21487">MDNAFQADQNVETNVVEVDVDPLVSMVVDLTSEIVFDNDEFETLADDDEDDEFTSSSDSSNEDERRSLNVVSTRQEMFRHLHTNDHDSHTFVDQRSAKIDIVEELSTQSPDTPIDEDAVYFEVVPEVKGHVYGLGSQSYHRHISSLREASSSRGPAYGPHELKELLRDHQRLQETLMKERMERQDQM</sequence>
<protein>
    <submittedName>
        <fullName evidence="2">Uncharacterized protein</fullName>
    </submittedName>
</protein>
<dbReference type="AlphaFoldDB" id="A0AAP0HQ06"/>
<dbReference type="Proteomes" id="UP001420932">
    <property type="component" value="Unassembled WGS sequence"/>
</dbReference>
<evidence type="ECO:0000313" key="2">
    <source>
        <dbReference type="EMBL" id="KAK9092592.1"/>
    </source>
</evidence>